<name>A0A485CWN7_KLUCR</name>
<accession>A0A485CWN7</accession>
<feature type="region of interest" description="Disordered" evidence="1">
    <location>
        <begin position="65"/>
        <end position="101"/>
    </location>
</feature>
<keyword evidence="3" id="KW-1185">Reference proteome</keyword>
<proteinExistence type="predicted"/>
<gene>
    <name evidence="2" type="ORF">NCTC12993_07155</name>
</gene>
<sequence length="101" mass="11405">MIDVTSSATVHCRLFFTSGHGLYYGNAGIHGDRRGRIAVQQEQERSPWRIPVIPGFNGRESTGIAPISSHSQRRSTHWKVRNCSKQKRHQGRKLLPTPMSP</sequence>
<organism evidence="2 3">
    <name type="scientific">Kluyvera cryocrescens</name>
    <name type="common">Kluyvera citrophila</name>
    <dbReference type="NCBI Taxonomy" id="580"/>
    <lineage>
        <taxon>Bacteria</taxon>
        <taxon>Pseudomonadati</taxon>
        <taxon>Pseudomonadota</taxon>
        <taxon>Gammaproteobacteria</taxon>
        <taxon>Enterobacterales</taxon>
        <taxon>Enterobacteriaceae</taxon>
        <taxon>Kluyvera</taxon>
    </lineage>
</organism>
<reference evidence="2 3" key="1">
    <citation type="submission" date="2019-03" db="EMBL/GenBank/DDBJ databases">
        <authorList>
            <consortium name="Pathogen Informatics"/>
        </authorList>
    </citation>
    <scope>NUCLEOTIDE SEQUENCE [LARGE SCALE GENOMIC DNA]</scope>
    <source>
        <strain evidence="2 3">NCTC12993</strain>
    </source>
</reference>
<evidence type="ECO:0000313" key="2">
    <source>
        <dbReference type="EMBL" id="VFS88943.1"/>
    </source>
</evidence>
<feature type="compositionally biased region" description="Basic residues" evidence="1">
    <location>
        <begin position="71"/>
        <end position="92"/>
    </location>
</feature>
<dbReference type="AlphaFoldDB" id="A0A485CWN7"/>
<protein>
    <submittedName>
        <fullName evidence="2">Uncharacterized protein</fullName>
    </submittedName>
</protein>
<dbReference type="Proteomes" id="UP000401081">
    <property type="component" value="Unassembled WGS sequence"/>
</dbReference>
<evidence type="ECO:0000313" key="3">
    <source>
        <dbReference type="Proteomes" id="UP000401081"/>
    </source>
</evidence>
<dbReference type="EMBL" id="CAADJD010000031">
    <property type="protein sequence ID" value="VFS88943.1"/>
    <property type="molecule type" value="Genomic_DNA"/>
</dbReference>
<evidence type="ECO:0000256" key="1">
    <source>
        <dbReference type="SAM" id="MobiDB-lite"/>
    </source>
</evidence>